<dbReference type="Gene3D" id="3.40.50.2300">
    <property type="match status" value="2"/>
</dbReference>
<keyword evidence="2" id="KW-1185">Reference proteome</keyword>
<reference evidence="1 2" key="1">
    <citation type="submission" date="2020-08" db="EMBL/GenBank/DDBJ databases">
        <title>Sequencing the genomes of 1000 actinobacteria strains.</title>
        <authorList>
            <person name="Klenk H.-P."/>
        </authorList>
    </citation>
    <scope>NUCLEOTIDE SEQUENCE [LARGE SCALE GENOMIC DNA]</scope>
    <source>
        <strain evidence="1 2">DSM 45507</strain>
    </source>
</reference>
<evidence type="ECO:0000313" key="1">
    <source>
        <dbReference type="EMBL" id="MBB5773999.1"/>
    </source>
</evidence>
<accession>A0A7W9L810</accession>
<dbReference type="Proteomes" id="UP000579153">
    <property type="component" value="Unassembled WGS sequence"/>
</dbReference>
<dbReference type="EMBL" id="JACHMB010000001">
    <property type="protein sequence ID" value="MBB5773999.1"/>
    <property type="molecule type" value="Genomic_DNA"/>
</dbReference>
<gene>
    <name evidence="1" type="ORF">HD596_000755</name>
</gene>
<dbReference type="InterPro" id="IPR028082">
    <property type="entry name" value="Peripla_BP_I"/>
</dbReference>
<comment type="caution">
    <text evidence="1">The sequence shown here is derived from an EMBL/GenBank/DDBJ whole genome shotgun (WGS) entry which is preliminary data.</text>
</comment>
<protein>
    <submittedName>
        <fullName evidence="1">ABC-type branched-subunit amino acid transport system substrate-binding protein</fullName>
    </submittedName>
</protein>
<name>A0A7W9L810_9ACTN</name>
<dbReference type="SUPFAM" id="SSF53822">
    <property type="entry name" value="Periplasmic binding protein-like I"/>
    <property type="match status" value="1"/>
</dbReference>
<dbReference type="RefSeq" id="WP_185067883.1">
    <property type="nucleotide sequence ID" value="NZ_JACHMB010000001.1"/>
</dbReference>
<proteinExistence type="predicted"/>
<organism evidence="1 2">
    <name type="scientific">Nonomuraea jabiensis</name>
    <dbReference type="NCBI Taxonomy" id="882448"/>
    <lineage>
        <taxon>Bacteria</taxon>
        <taxon>Bacillati</taxon>
        <taxon>Actinomycetota</taxon>
        <taxon>Actinomycetes</taxon>
        <taxon>Streptosporangiales</taxon>
        <taxon>Streptosporangiaceae</taxon>
        <taxon>Nonomuraea</taxon>
    </lineage>
</organism>
<evidence type="ECO:0000313" key="2">
    <source>
        <dbReference type="Proteomes" id="UP000579153"/>
    </source>
</evidence>
<sequence length="65" mass="7000">MNKAGGTDPEKIRDIIENTRLDGLSGALRFTPDNHSALLPDALAVLTVRQGQWRLTNQKAGQTAG</sequence>
<dbReference type="AlphaFoldDB" id="A0A7W9L810"/>